<keyword evidence="14" id="KW-1185">Reference proteome</keyword>
<proteinExistence type="inferred from homology"/>
<dbReference type="Proteomes" id="UP001165941">
    <property type="component" value="Unassembled WGS sequence"/>
</dbReference>
<evidence type="ECO:0000256" key="6">
    <source>
        <dbReference type="ARBA" id="ARBA00023015"/>
    </source>
</evidence>
<dbReference type="InterPro" id="IPR051565">
    <property type="entry name" value="Sal_C2H2-zinc-finger"/>
</dbReference>
<keyword evidence="4 10" id="KW-0863">Zinc-finger</keyword>
<evidence type="ECO:0000256" key="4">
    <source>
        <dbReference type="ARBA" id="ARBA00022771"/>
    </source>
</evidence>
<accession>A0ABX0S752</accession>
<dbReference type="InterPro" id="IPR036236">
    <property type="entry name" value="Znf_C2H2_sf"/>
</dbReference>
<dbReference type="PROSITE" id="PS50157">
    <property type="entry name" value="ZINC_FINGER_C2H2_2"/>
    <property type="match status" value="2"/>
</dbReference>
<feature type="domain" description="C2H2-type" evidence="12">
    <location>
        <begin position="48"/>
        <end position="75"/>
    </location>
</feature>
<comment type="similarity">
    <text evidence="9">Belongs to the sal C2H2-type zinc-finger protein family.</text>
</comment>
<feature type="region of interest" description="Disordered" evidence="11">
    <location>
        <begin position="1"/>
        <end position="24"/>
    </location>
</feature>
<keyword evidence="6" id="KW-0805">Transcription regulation</keyword>
<evidence type="ECO:0000256" key="8">
    <source>
        <dbReference type="ARBA" id="ARBA00023242"/>
    </source>
</evidence>
<reference evidence="13" key="1">
    <citation type="submission" date="2018-05" db="EMBL/GenBank/DDBJ databases">
        <authorList>
            <person name="Pedro S.L.S."/>
            <person name="Freitas R.C."/>
            <person name="Barreto A.S."/>
            <person name="Lima A.O.S."/>
        </authorList>
    </citation>
    <scope>NUCLEOTIDE SEQUENCE</scope>
    <source>
        <strain evidence="13">BP203</strain>
        <tissue evidence="13">Muscle</tissue>
    </source>
</reference>
<gene>
    <name evidence="13" type="ORF">BU61_8935</name>
</gene>
<dbReference type="Pfam" id="PF00096">
    <property type="entry name" value="zf-C2H2"/>
    <property type="match status" value="2"/>
</dbReference>
<protein>
    <submittedName>
        <fullName evidence="13">Sal-like protein 3</fullName>
    </submittedName>
</protein>
<dbReference type="Gene3D" id="3.30.160.60">
    <property type="entry name" value="Classic Zinc Finger"/>
    <property type="match status" value="2"/>
</dbReference>
<dbReference type="SUPFAM" id="SSF57667">
    <property type="entry name" value="beta-beta-alpha zinc fingers"/>
    <property type="match status" value="1"/>
</dbReference>
<keyword evidence="8" id="KW-0539">Nucleus</keyword>
<dbReference type="PANTHER" id="PTHR23233:SF46">
    <property type="entry name" value="SAL-LIKE PROTEIN 3"/>
    <property type="match status" value="1"/>
</dbReference>
<sequence>MSPGLAPMLAPPPRRTPKQHNCQSCGKTFSSASALQIHERTHTGEKPFGCTICGRAFTTKGNLKVHMGTHMWNNAPARRGRRLSVENPMALLGGDALKFSEMFQKDLAARAMNVDPSFWNQYAAAITNGLAAKNNEISVIQNGGLPQLPVSLGGSALPSLGSLAAGLDKARPGSSPPIAGLDKAKSDAGAGRPFTRFVEDNKEIGIN</sequence>
<evidence type="ECO:0000256" key="11">
    <source>
        <dbReference type="SAM" id="MobiDB-lite"/>
    </source>
</evidence>
<evidence type="ECO:0000256" key="7">
    <source>
        <dbReference type="ARBA" id="ARBA00023163"/>
    </source>
</evidence>
<dbReference type="SMART" id="SM00355">
    <property type="entry name" value="ZnF_C2H2"/>
    <property type="match status" value="2"/>
</dbReference>
<evidence type="ECO:0000313" key="13">
    <source>
        <dbReference type="EMBL" id="NIG60883.1"/>
    </source>
</evidence>
<organism evidence="13 14">
    <name type="scientific">Pontoporia blainvillei</name>
    <name type="common">Franciscana</name>
    <name type="synonym">Delphinus blainvillei</name>
    <dbReference type="NCBI Taxonomy" id="48723"/>
    <lineage>
        <taxon>Eukaryota</taxon>
        <taxon>Metazoa</taxon>
        <taxon>Chordata</taxon>
        <taxon>Craniata</taxon>
        <taxon>Vertebrata</taxon>
        <taxon>Euteleostomi</taxon>
        <taxon>Mammalia</taxon>
        <taxon>Eutheria</taxon>
        <taxon>Laurasiatheria</taxon>
        <taxon>Artiodactyla</taxon>
        <taxon>Whippomorpha</taxon>
        <taxon>Cetacea</taxon>
        <taxon>Odontoceti</taxon>
        <taxon>Pontoporiidae</taxon>
        <taxon>Pontoporia</taxon>
    </lineage>
</organism>
<comment type="subcellular location">
    <subcellularLocation>
        <location evidence="1">Nucleus</location>
    </subcellularLocation>
</comment>
<dbReference type="InterPro" id="IPR013087">
    <property type="entry name" value="Znf_C2H2_type"/>
</dbReference>
<dbReference type="PANTHER" id="PTHR23233">
    <property type="entry name" value="SAL-LIKE PROTEIN"/>
    <property type="match status" value="1"/>
</dbReference>
<keyword evidence="3" id="KW-0677">Repeat</keyword>
<evidence type="ECO:0000259" key="12">
    <source>
        <dbReference type="PROSITE" id="PS50157"/>
    </source>
</evidence>
<keyword evidence="5" id="KW-0862">Zinc</keyword>
<evidence type="ECO:0000256" key="3">
    <source>
        <dbReference type="ARBA" id="ARBA00022737"/>
    </source>
</evidence>
<evidence type="ECO:0000256" key="10">
    <source>
        <dbReference type="PROSITE-ProRule" id="PRU00042"/>
    </source>
</evidence>
<evidence type="ECO:0000256" key="1">
    <source>
        <dbReference type="ARBA" id="ARBA00004123"/>
    </source>
</evidence>
<keyword evidence="7" id="KW-0804">Transcription</keyword>
<evidence type="ECO:0000313" key="14">
    <source>
        <dbReference type="Proteomes" id="UP001165941"/>
    </source>
</evidence>
<feature type="domain" description="C2H2-type" evidence="12">
    <location>
        <begin position="20"/>
        <end position="47"/>
    </location>
</feature>
<evidence type="ECO:0000256" key="5">
    <source>
        <dbReference type="ARBA" id="ARBA00022833"/>
    </source>
</evidence>
<dbReference type="EMBL" id="PGGH01228106">
    <property type="protein sequence ID" value="NIG60883.1"/>
    <property type="molecule type" value="Genomic_DNA"/>
</dbReference>
<comment type="caution">
    <text evidence="13">The sequence shown here is derived from an EMBL/GenBank/DDBJ whole genome shotgun (WGS) entry which is preliminary data.</text>
</comment>
<evidence type="ECO:0000256" key="2">
    <source>
        <dbReference type="ARBA" id="ARBA00022723"/>
    </source>
</evidence>
<feature type="region of interest" description="Disordered" evidence="11">
    <location>
        <begin position="168"/>
        <end position="188"/>
    </location>
</feature>
<evidence type="ECO:0000256" key="9">
    <source>
        <dbReference type="ARBA" id="ARBA00038474"/>
    </source>
</evidence>
<keyword evidence="2" id="KW-0479">Metal-binding</keyword>
<dbReference type="PROSITE" id="PS00028">
    <property type="entry name" value="ZINC_FINGER_C2H2_1"/>
    <property type="match status" value="2"/>
</dbReference>
<name>A0ABX0S752_PONBL</name>